<evidence type="ECO:0000256" key="1">
    <source>
        <dbReference type="SAM" id="MobiDB-lite"/>
    </source>
</evidence>
<accession>D4DEL8</accession>
<feature type="transmembrane region" description="Helical" evidence="2">
    <location>
        <begin position="287"/>
        <end position="308"/>
    </location>
</feature>
<reference evidence="4" key="1">
    <citation type="journal article" date="2011" name="Genome Biol.">
        <title>Comparative and functional genomics provide insights into the pathogenicity of dermatophytic fungi.</title>
        <authorList>
            <person name="Burmester A."/>
            <person name="Shelest E."/>
            <person name="Gloeckner G."/>
            <person name="Heddergott C."/>
            <person name="Schindler S."/>
            <person name="Staib P."/>
            <person name="Heidel A."/>
            <person name="Felder M."/>
            <person name="Petzold A."/>
            <person name="Szafranski K."/>
            <person name="Feuermann M."/>
            <person name="Pedruzzi I."/>
            <person name="Priebe S."/>
            <person name="Groth M."/>
            <person name="Winkler R."/>
            <person name="Li W."/>
            <person name="Kniemeyer O."/>
            <person name="Schroeckh V."/>
            <person name="Hertweck C."/>
            <person name="Hube B."/>
            <person name="White T.C."/>
            <person name="Platzer M."/>
            <person name="Guthke R."/>
            <person name="Heitman J."/>
            <person name="Woestemeyer J."/>
            <person name="Zipfel P.F."/>
            <person name="Monod M."/>
            <person name="Brakhage A.A."/>
        </authorList>
    </citation>
    <scope>NUCLEOTIDE SEQUENCE [LARGE SCALE GENOMIC DNA]</scope>
    <source>
        <strain evidence="4">HKI 0517</strain>
    </source>
</reference>
<dbReference type="Proteomes" id="UP000008383">
    <property type="component" value="Unassembled WGS sequence"/>
</dbReference>
<keyword evidence="2" id="KW-0812">Transmembrane</keyword>
<organism evidence="3 4">
    <name type="scientific">Trichophyton verrucosum (strain HKI 0517)</name>
    <dbReference type="NCBI Taxonomy" id="663202"/>
    <lineage>
        <taxon>Eukaryota</taxon>
        <taxon>Fungi</taxon>
        <taxon>Dikarya</taxon>
        <taxon>Ascomycota</taxon>
        <taxon>Pezizomycotina</taxon>
        <taxon>Eurotiomycetes</taxon>
        <taxon>Eurotiomycetidae</taxon>
        <taxon>Onygenales</taxon>
        <taxon>Arthrodermataceae</taxon>
        <taxon>Trichophyton</taxon>
    </lineage>
</organism>
<evidence type="ECO:0000313" key="4">
    <source>
        <dbReference type="Proteomes" id="UP000008383"/>
    </source>
</evidence>
<dbReference type="RefSeq" id="XP_003020311.1">
    <property type="nucleotide sequence ID" value="XM_003020265.1"/>
</dbReference>
<dbReference type="AlphaFoldDB" id="D4DEL8"/>
<gene>
    <name evidence="3" type="ORF">TRV_05585</name>
</gene>
<feature type="region of interest" description="Disordered" evidence="1">
    <location>
        <begin position="169"/>
        <end position="199"/>
    </location>
</feature>
<feature type="compositionally biased region" description="Basic residues" evidence="1">
    <location>
        <begin position="114"/>
        <end position="130"/>
    </location>
</feature>
<feature type="region of interest" description="Disordered" evidence="1">
    <location>
        <begin position="89"/>
        <end position="144"/>
    </location>
</feature>
<dbReference type="KEGG" id="tve:TRV_05585"/>
<keyword evidence="2" id="KW-0472">Membrane</keyword>
<keyword evidence="4" id="KW-1185">Reference proteome</keyword>
<proteinExistence type="predicted"/>
<protein>
    <submittedName>
        <fullName evidence="3">Uncharacterized protein</fullName>
    </submittedName>
</protein>
<evidence type="ECO:0000256" key="2">
    <source>
        <dbReference type="SAM" id="Phobius"/>
    </source>
</evidence>
<dbReference type="EMBL" id="ACYE01000301">
    <property type="protein sequence ID" value="EFE39693.1"/>
    <property type="molecule type" value="Genomic_DNA"/>
</dbReference>
<sequence>MLHHTHTQAYPPIHTHRLLQKPSWELHCQQQDAGERSEAVAGDGLAAAAAEAVAAVVVGGAVGAAAAAAAAGDAAAAVERTRAAGDRRLGSDNTAVYGEQRRAGAAGAAAGRPGSRRPTRGGRRRTRRRAAGAPGAAAGEAAAGHAAAAAEGGGRPWAAGSWLAVEARAGPASPRQAIRQASRAKGEAGGKETAAAAESGRSSQCAWRRASRVSAAAGWDLLDVDWAAGEVEVWPPGWRWTFGRLAYQQRQSIAGGRSTRDVVLLLRVSFFLSFFLAGLPVRLARPFCFFCFCFFFLLAFFFLVVVVAEIRLFFFLPGQVTCLTRGT</sequence>
<dbReference type="GeneID" id="9584050"/>
<name>D4DEL8_TRIVH</name>
<keyword evidence="2" id="KW-1133">Transmembrane helix</keyword>
<feature type="transmembrane region" description="Helical" evidence="2">
    <location>
        <begin position="262"/>
        <end position="281"/>
    </location>
</feature>
<feature type="compositionally biased region" description="Low complexity" evidence="1">
    <location>
        <begin position="103"/>
        <end position="113"/>
    </location>
</feature>
<evidence type="ECO:0000313" key="3">
    <source>
        <dbReference type="EMBL" id="EFE39693.1"/>
    </source>
</evidence>
<dbReference type="HOGENOM" id="CLU_850437_0_0_1"/>
<comment type="caution">
    <text evidence="3">The sequence shown here is derived from an EMBL/GenBank/DDBJ whole genome shotgun (WGS) entry which is preliminary data.</text>
</comment>
<feature type="compositionally biased region" description="Low complexity" evidence="1">
    <location>
        <begin position="131"/>
        <end position="144"/>
    </location>
</feature>